<gene>
    <name evidence="1" type="ORF">ECRASSUSDP1_LOCUS4443</name>
</gene>
<organism evidence="1 2">
    <name type="scientific">Euplotes crassus</name>
    <dbReference type="NCBI Taxonomy" id="5936"/>
    <lineage>
        <taxon>Eukaryota</taxon>
        <taxon>Sar</taxon>
        <taxon>Alveolata</taxon>
        <taxon>Ciliophora</taxon>
        <taxon>Intramacronucleata</taxon>
        <taxon>Spirotrichea</taxon>
        <taxon>Hypotrichia</taxon>
        <taxon>Euplotida</taxon>
        <taxon>Euplotidae</taxon>
        <taxon>Moneuplotes</taxon>
    </lineage>
</organism>
<reference evidence="1" key="1">
    <citation type="submission" date="2023-07" db="EMBL/GenBank/DDBJ databases">
        <authorList>
            <consortium name="AG Swart"/>
            <person name="Singh M."/>
            <person name="Singh A."/>
            <person name="Seah K."/>
            <person name="Emmerich C."/>
        </authorList>
    </citation>
    <scope>NUCLEOTIDE SEQUENCE</scope>
    <source>
        <strain evidence="1">DP1</strain>
    </source>
</reference>
<evidence type="ECO:0000313" key="2">
    <source>
        <dbReference type="Proteomes" id="UP001295684"/>
    </source>
</evidence>
<protein>
    <submittedName>
        <fullName evidence="1">Uncharacterized protein</fullName>
    </submittedName>
</protein>
<evidence type="ECO:0000313" key="1">
    <source>
        <dbReference type="EMBL" id="CAI2363113.1"/>
    </source>
</evidence>
<accession>A0AAD1UDC8</accession>
<sequence>MEASRDTLKTDEEPILDSSISLDKSGKITIDEAELISHIEDSRNELEKILVGFKDLNKLDTIRDYLERKKDDSTHLTMEIRTVERILSKEKGDFYHHVFKIHLNAIDIPAYLYCVHPKYDVLAEREVYVLKNVNCLIHKNSSLIVQTNERTEIILIDEETMSLGEIEDRSNDFNDSSMQLMHNLILKKPFDNWRECRRNLFRNYGDILQLISNHVDLKQITQVKHLLIKVIPSLVKPIGSAQSKLQSKHQNLYNYENIDMRLKDTKESFIGIIKAKYEKDVDKSDNGSKMESSTLHIECPYDGNQITVYVKYQSKFNTTKNLQINDVVLLQNVYRKITSKFEIVCQLVLKDRSDLRLQVIGRIDRHNYQFSDIAYPSLKIIDMPSNAILRTRLNIEATIVNINFVRIKYICEACNDHLDIHSKCSKCEIPSRKLCFEAMVGIEDGTERATLRIFNENFKTAFNIQSKHEDYFKDYCKKYGNFFYKTKPEEIPNKALYDDITKMFKNSISFCTIDADVVPYCKINTNMQKMKENSMEQRQGQSNTDKASVIFLNGDITVRNAGSYSKVVRKSKCCFKAVKVRRQPGLAAYLDLV</sequence>
<name>A0AAD1UDC8_EUPCR</name>
<proteinExistence type="predicted"/>
<dbReference type="Proteomes" id="UP001295684">
    <property type="component" value="Unassembled WGS sequence"/>
</dbReference>
<keyword evidence="2" id="KW-1185">Reference proteome</keyword>
<comment type="caution">
    <text evidence="1">The sequence shown here is derived from an EMBL/GenBank/DDBJ whole genome shotgun (WGS) entry which is preliminary data.</text>
</comment>
<dbReference type="EMBL" id="CAMPGE010004263">
    <property type="protein sequence ID" value="CAI2363113.1"/>
    <property type="molecule type" value="Genomic_DNA"/>
</dbReference>
<dbReference type="AlphaFoldDB" id="A0AAD1UDC8"/>